<protein>
    <submittedName>
        <fullName evidence="1">Uncharacterized protein</fullName>
    </submittedName>
</protein>
<sequence>MRLLLPYVPITLVMSQNHITMALSMVVQLNYRLIDCFNINQTN</sequence>
<name>A0A0E9QJF8_ANGAN</name>
<dbReference type="AlphaFoldDB" id="A0A0E9QJF8"/>
<reference evidence="1" key="1">
    <citation type="submission" date="2014-11" db="EMBL/GenBank/DDBJ databases">
        <authorList>
            <person name="Amaro Gonzalez C."/>
        </authorList>
    </citation>
    <scope>NUCLEOTIDE SEQUENCE</scope>
</reference>
<accession>A0A0E9QJF8</accession>
<proteinExistence type="predicted"/>
<reference evidence="1" key="2">
    <citation type="journal article" date="2015" name="Fish Shellfish Immunol.">
        <title>Early steps in the European eel (Anguilla anguilla)-Vibrio vulnificus interaction in the gills: Role of the RtxA13 toxin.</title>
        <authorList>
            <person name="Callol A."/>
            <person name="Pajuelo D."/>
            <person name="Ebbesson L."/>
            <person name="Teles M."/>
            <person name="MacKenzie S."/>
            <person name="Amaro C."/>
        </authorList>
    </citation>
    <scope>NUCLEOTIDE SEQUENCE</scope>
</reference>
<organism evidence="1">
    <name type="scientific">Anguilla anguilla</name>
    <name type="common">European freshwater eel</name>
    <name type="synonym">Muraena anguilla</name>
    <dbReference type="NCBI Taxonomy" id="7936"/>
    <lineage>
        <taxon>Eukaryota</taxon>
        <taxon>Metazoa</taxon>
        <taxon>Chordata</taxon>
        <taxon>Craniata</taxon>
        <taxon>Vertebrata</taxon>
        <taxon>Euteleostomi</taxon>
        <taxon>Actinopterygii</taxon>
        <taxon>Neopterygii</taxon>
        <taxon>Teleostei</taxon>
        <taxon>Anguilliformes</taxon>
        <taxon>Anguillidae</taxon>
        <taxon>Anguilla</taxon>
    </lineage>
</organism>
<evidence type="ECO:0000313" key="1">
    <source>
        <dbReference type="EMBL" id="JAH16647.1"/>
    </source>
</evidence>
<dbReference type="EMBL" id="GBXM01091930">
    <property type="protein sequence ID" value="JAH16647.1"/>
    <property type="molecule type" value="Transcribed_RNA"/>
</dbReference>